<comment type="caution">
    <text evidence="1">The sequence shown here is derived from an EMBL/GenBank/DDBJ whole genome shotgun (WGS) entry which is preliminary data.</text>
</comment>
<organism evidence="1 2">
    <name type="scientific">Virgisporangium aurantiacum</name>
    <dbReference type="NCBI Taxonomy" id="175570"/>
    <lineage>
        <taxon>Bacteria</taxon>
        <taxon>Bacillati</taxon>
        <taxon>Actinomycetota</taxon>
        <taxon>Actinomycetes</taxon>
        <taxon>Micromonosporales</taxon>
        <taxon>Micromonosporaceae</taxon>
        <taxon>Virgisporangium</taxon>
    </lineage>
</organism>
<accession>A0A8J3ZIY5</accession>
<evidence type="ECO:0000313" key="2">
    <source>
        <dbReference type="Proteomes" id="UP000612585"/>
    </source>
</evidence>
<name>A0A8J3ZIY5_9ACTN</name>
<dbReference type="EMBL" id="BOPG01000076">
    <property type="protein sequence ID" value="GIJ62273.1"/>
    <property type="molecule type" value="Genomic_DNA"/>
</dbReference>
<keyword evidence="2" id="KW-1185">Reference proteome</keyword>
<protein>
    <submittedName>
        <fullName evidence="1">Uncharacterized protein</fullName>
    </submittedName>
</protein>
<gene>
    <name evidence="1" type="ORF">Vau01_097890</name>
</gene>
<sequence length="107" mass="10867">MLRHPAPDERVAIVDALGLTALGLTADDLHPTDAPRIAAPGDHACWRWSTAGRRCSGSAHTSAGGGAVDAGPQARGQPVVVVASGDVRRDAALTAPAAWTSGGRIVR</sequence>
<dbReference type="AlphaFoldDB" id="A0A8J3ZIY5"/>
<proteinExistence type="predicted"/>
<evidence type="ECO:0000313" key="1">
    <source>
        <dbReference type="EMBL" id="GIJ62273.1"/>
    </source>
</evidence>
<reference evidence="1" key="1">
    <citation type="submission" date="2021-01" db="EMBL/GenBank/DDBJ databases">
        <title>Whole genome shotgun sequence of Virgisporangium aurantiacum NBRC 16421.</title>
        <authorList>
            <person name="Komaki H."/>
            <person name="Tamura T."/>
        </authorList>
    </citation>
    <scope>NUCLEOTIDE SEQUENCE</scope>
    <source>
        <strain evidence="1">NBRC 16421</strain>
    </source>
</reference>
<dbReference type="Proteomes" id="UP000612585">
    <property type="component" value="Unassembled WGS sequence"/>
</dbReference>